<reference evidence="2 3" key="1">
    <citation type="submission" date="2016-07" db="EMBL/GenBank/DDBJ databases">
        <title>Pervasive Adenine N6-methylation of Active Genes in Fungi.</title>
        <authorList>
            <consortium name="DOE Joint Genome Institute"/>
            <person name="Mondo S.J."/>
            <person name="Dannebaum R.O."/>
            <person name="Kuo R.C."/>
            <person name="Labutti K."/>
            <person name="Haridas S."/>
            <person name="Kuo A."/>
            <person name="Salamov A."/>
            <person name="Ahrendt S.R."/>
            <person name="Lipzen A."/>
            <person name="Sullivan W."/>
            <person name="Andreopoulos W.B."/>
            <person name="Clum A."/>
            <person name="Lindquist E."/>
            <person name="Daum C."/>
            <person name="Ramamoorthy G.K."/>
            <person name="Gryganskyi A."/>
            <person name="Culley D."/>
            <person name="Magnuson J.K."/>
            <person name="James T.Y."/>
            <person name="O'Malley M.A."/>
            <person name="Stajich J.E."/>
            <person name="Spatafora J.W."/>
            <person name="Visel A."/>
            <person name="Grigoriev I.V."/>
        </authorList>
    </citation>
    <scope>NUCLEOTIDE SEQUENCE [LARGE SCALE GENOMIC DNA]</scope>
    <source>
        <strain evidence="2 3">CBS 115471</strain>
    </source>
</reference>
<keyword evidence="3" id="KW-1185">Reference proteome</keyword>
<dbReference type="OrthoDB" id="3943860at2759"/>
<gene>
    <name evidence="2" type="ORF">BCR34DRAFT_103619</name>
</gene>
<dbReference type="EMBL" id="MCFA01000018">
    <property type="protein sequence ID" value="ORY16376.1"/>
    <property type="molecule type" value="Genomic_DNA"/>
</dbReference>
<comment type="caution">
    <text evidence="2">The sequence shown here is derived from an EMBL/GenBank/DDBJ whole genome shotgun (WGS) entry which is preliminary data.</text>
</comment>
<dbReference type="Proteomes" id="UP000193144">
    <property type="component" value="Unassembled WGS sequence"/>
</dbReference>
<name>A0A1Y2A1K7_9PLEO</name>
<feature type="compositionally biased region" description="Pro residues" evidence="1">
    <location>
        <begin position="106"/>
        <end position="115"/>
    </location>
</feature>
<dbReference type="AlphaFoldDB" id="A0A1Y2A1K7"/>
<sequence length="241" mass="26256">MATLHLAPPPRTPSPKIRIHRSQSFDSPSTRFNPITPIDESPCSKSLDALIAKPLPTYSVLARKSSMSDEEILSDCDSSSSSAMSSIQNSPQSMASPTAERSSPGFPFPSAPSPPLSHSMSMSDAHSTLPRQLAPYPPSRFSLPNSNPNLNANPLPTLSESVESPLLPPPSLLPFQIPSSSTSPTYDPWLVRVVLDMFDVRGFDWMSIADLVERVWRRRTSSAEVLGILGSNGRVGVMWWD</sequence>
<feature type="compositionally biased region" description="Polar residues" evidence="1">
    <location>
        <begin position="22"/>
        <end position="33"/>
    </location>
</feature>
<feature type="compositionally biased region" description="Low complexity" evidence="1">
    <location>
        <begin position="75"/>
        <end position="93"/>
    </location>
</feature>
<evidence type="ECO:0000313" key="3">
    <source>
        <dbReference type="Proteomes" id="UP000193144"/>
    </source>
</evidence>
<organism evidence="2 3">
    <name type="scientific">Clohesyomyces aquaticus</name>
    <dbReference type="NCBI Taxonomy" id="1231657"/>
    <lineage>
        <taxon>Eukaryota</taxon>
        <taxon>Fungi</taxon>
        <taxon>Dikarya</taxon>
        <taxon>Ascomycota</taxon>
        <taxon>Pezizomycotina</taxon>
        <taxon>Dothideomycetes</taxon>
        <taxon>Pleosporomycetidae</taxon>
        <taxon>Pleosporales</taxon>
        <taxon>Lindgomycetaceae</taxon>
        <taxon>Clohesyomyces</taxon>
    </lineage>
</organism>
<proteinExistence type="predicted"/>
<feature type="region of interest" description="Disordered" evidence="1">
    <location>
        <begin position="1"/>
        <end position="43"/>
    </location>
</feature>
<evidence type="ECO:0000313" key="2">
    <source>
        <dbReference type="EMBL" id="ORY16376.1"/>
    </source>
</evidence>
<accession>A0A1Y2A1K7</accession>
<feature type="region of interest" description="Disordered" evidence="1">
    <location>
        <begin position="63"/>
        <end position="163"/>
    </location>
</feature>
<evidence type="ECO:0000256" key="1">
    <source>
        <dbReference type="SAM" id="MobiDB-lite"/>
    </source>
</evidence>
<feature type="compositionally biased region" description="Low complexity" evidence="1">
    <location>
        <begin position="139"/>
        <end position="163"/>
    </location>
</feature>
<protein>
    <submittedName>
        <fullName evidence="2">Uncharacterized protein</fullName>
    </submittedName>
</protein>